<reference evidence="1" key="1">
    <citation type="submission" date="2018-08" db="EMBL/GenBank/DDBJ databases">
        <authorList>
            <person name="Rossello M."/>
        </authorList>
    </citation>
    <scope>NUCLEOTIDE SEQUENCE [LARGE SCALE GENOMIC DNA]</scope>
    <source>
        <strain evidence="1">cv. Chinese Spring</strain>
    </source>
</reference>
<evidence type="ECO:0000313" key="1">
    <source>
        <dbReference type="EnsemblPlants" id="TraesCS1A02G380100.1.cds1"/>
    </source>
</evidence>
<organism evidence="1">
    <name type="scientific">Triticum aestivum</name>
    <name type="common">Wheat</name>
    <dbReference type="NCBI Taxonomy" id="4565"/>
    <lineage>
        <taxon>Eukaryota</taxon>
        <taxon>Viridiplantae</taxon>
        <taxon>Streptophyta</taxon>
        <taxon>Embryophyta</taxon>
        <taxon>Tracheophyta</taxon>
        <taxon>Spermatophyta</taxon>
        <taxon>Magnoliopsida</taxon>
        <taxon>Liliopsida</taxon>
        <taxon>Poales</taxon>
        <taxon>Poaceae</taxon>
        <taxon>BOP clade</taxon>
        <taxon>Pooideae</taxon>
        <taxon>Triticodae</taxon>
        <taxon>Triticeae</taxon>
        <taxon>Triticinae</taxon>
        <taxon>Triticum</taxon>
    </lineage>
</organism>
<dbReference type="Gramene" id="TraesCS1A02G380100.1">
    <property type="protein sequence ID" value="TraesCS1A02G380100.1.cds1"/>
    <property type="gene ID" value="TraesCS1A02G380100"/>
</dbReference>
<accession>A0A3B5Y652</accession>
<reference evidence="1" key="2">
    <citation type="submission" date="2018-10" db="UniProtKB">
        <authorList>
            <consortium name="EnsemblPlants"/>
        </authorList>
    </citation>
    <scope>IDENTIFICATION</scope>
</reference>
<dbReference type="Gramene" id="TraesPARA_EIv1.0_0009580.1">
    <property type="protein sequence ID" value="TraesPARA_EIv1.0_0009580.1.CDS1"/>
    <property type="gene ID" value="TraesPARA_EIv1.0_0009580"/>
</dbReference>
<dbReference type="Gramene" id="TraesRN1A0100974300.1">
    <property type="protein sequence ID" value="TraesRN1A0100974300.1"/>
    <property type="gene ID" value="TraesRN1A0100974300"/>
</dbReference>
<evidence type="ECO:0000313" key="2">
    <source>
        <dbReference type="Proteomes" id="UP000019116"/>
    </source>
</evidence>
<dbReference type="OMA" id="WSLTHRN"/>
<name>A0A3B5Y652_WHEAT</name>
<proteinExistence type="predicted"/>
<dbReference type="Proteomes" id="UP000019116">
    <property type="component" value="Chromosome 1A"/>
</dbReference>
<sequence length="149" mass="16890">MQVKDKTIFSSSQAVPTSKMIFKSEPSTRRHLRHLNSPSLKLSMVLVHVMCWSLTHRNLGSLARASRSSWLSWVQLRVTLASLLLSPFVNNGRRRPFCVVPLMLKLSSILGWFFKREAMPSGNSSLDVATRTLAVIVREQRDSCRPLIV</sequence>
<keyword evidence="2" id="KW-1185">Reference proteome</keyword>
<dbReference type="EnsemblPlants" id="TraesCS1A02G380100.1">
    <property type="protein sequence ID" value="TraesCS1A02G380100.1.cds1"/>
    <property type="gene ID" value="TraesCS1A02G380100"/>
</dbReference>
<protein>
    <submittedName>
        <fullName evidence="1">Uncharacterized protein</fullName>
    </submittedName>
</protein>
<dbReference type="AlphaFoldDB" id="A0A3B5Y652"/>
<dbReference type="OrthoDB" id="10560839at2759"/>
<dbReference type="Gramene" id="TraesCS1A03G0918200.1">
    <property type="protein sequence ID" value="TraesCS1A03G0918200.1.CDS1"/>
    <property type="gene ID" value="TraesCS1A03G0918200"/>
</dbReference>